<dbReference type="Pfam" id="PF07690">
    <property type="entry name" value="MFS_1"/>
    <property type="match status" value="1"/>
</dbReference>
<keyword evidence="8" id="KW-1185">Reference proteome</keyword>
<feature type="transmembrane region" description="Helical" evidence="5">
    <location>
        <begin position="379"/>
        <end position="399"/>
    </location>
</feature>
<evidence type="ECO:0000313" key="7">
    <source>
        <dbReference type="EMBL" id="TQF74127.1"/>
    </source>
</evidence>
<gene>
    <name evidence="7" type="ORF">FK531_05620</name>
</gene>
<feature type="transmembrane region" description="Helical" evidence="5">
    <location>
        <begin position="288"/>
        <end position="310"/>
    </location>
</feature>
<organism evidence="7 8">
    <name type="scientific">Rhodococcus spelaei</name>
    <dbReference type="NCBI Taxonomy" id="2546320"/>
    <lineage>
        <taxon>Bacteria</taxon>
        <taxon>Bacillati</taxon>
        <taxon>Actinomycetota</taxon>
        <taxon>Actinomycetes</taxon>
        <taxon>Mycobacteriales</taxon>
        <taxon>Nocardiaceae</taxon>
        <taxon>Rhodococcus</taxon>
    </lineage>
</organism>
<dbReference type="Gene3D" id="1.20.1250.20">
    <property type="entry name" value="MFS general substrate transporter like domains"/>
    <property type="match status" value="2"/>
</dbReference>
<feature type="domain" description="Major facilitator superfamily (MFS) profile" evidence="6">
    <location>
        <begin position="29"/>
        <end position="434"/>
    </location>
</feature>
<feature type="transmembrane region" description="Helical" evidence="5">
    <location>
        <begin position="154"/>
        <end position="177"/>
    </location>
</feature>
<protein>
    <submittedName>
        <fullName evidence="7">MFS transporter</fullName>
    </submittedName>
</protein>
<keyword evidence="3 5" id="KW-1133">Transmembrane helix</keyword>
<dbReference type="PANTHER" id="PTHR11360:SF284">
    <property type="entry name" value="EG:103B4.3 PROTEIN-RELATED"/>
    <property type="match status" value="1"/>
</dbReference>
<feature type="transmembrane region" description="Helical" evidence="5">
    <location>
        <begin position="122"/>
        <end position="142"/>
    </location>
</feature>
<evidence type="ECO:0000256" key="1">
    <source>
        <dbReference type="ARBA" id="ARBA00004651"/>
    </source>
</evidence>
<dbReference type="GO" id="GO:0005886">
    <property type="term" value="C:plasma membrane"/>
    <property type="evidence" value="ECO:0007669"/>
    <property type="project" value="UniProtKB-SubCell"/>
</dbReference>
<feature type="transmembrane region" description="Helical" evidence="5">
    <location>
        <begin position="253"/>
        <end position="276"/>
    </location>
</feature>
<dbReference type="InterPro" id="IPR050327">
    <property type="entry name" value="Proton-linked_MCT"/>
</dbReference>
<comment type="subcellular location">
    <subcellularLocation>
        <location evidence="1">Cell membrane</location>
        <topology evidence="1">Multi-pass membrane protein</topology>
    </subcellularLocation>
</comment>
<proteinExistence type="predicted"/>
<dbReference type="GO" id="GO:0022857">
    <property type="term" value="F:transmembrane transporter activity"/>
    <property type="evidence" value="ECO:0007669"/>
    <property type="project" value="InterPro"/>
</dbReference>
<feature type="transmembrane region" description="Helical" evidence="5">
    <location>
        <begin position="322"/>
        <end position="339"/>
    </location>
</feature>
<feature type="transmembrane region" description="Helical" evidence="5">
    <location>
        <begin position="27"/>
        <end position="46"/>
    </location>
</feature>
<keyword evidence="4 5" id="KW-0472">Membrane</keyword>
<evidence type="ECO:0000256" key="3">
    <source>
        <dbReference type="ARBA" id="ARBA00022989"/>
    </source>
</evidence>
<dbReference type="PROSITE" id="PS50850">
    <property type="entry name" value="MFS"/>
    <property type="match status" value="1"/>
</dbReference>
<feature type="transmembrane region" description="Helical" evidence="5">
    <location>
        <begin position="183"/>
        <end position="205"/>
    </location>
</feature>
<feature type="transmembrane region" description="Helical" evidence="5">
    <location>
        <begin position="66"/>
        <end position="88"/>
    </location>
</feature>
<dbReference type="InterPro" id="IPR020846">
    <property type="entry name" value="MFS_dom"/>
</dbReference>
<keyword evidence="2 5" id="KW-0812">Transmembrane</keyword>
<dbReference type="OrthoDB" id="146345at2"/>
<comment type="caution">
    <text evidence="7">The sequence shown here is derived from an EMBL/GenBank/DDBJ whole genome shotgun (WGS) entry which is preliminary data.</text>
</comment>
<evidence type="ECO:0000256" key="2">
    <source>
        <dbReference type="ARBA" id="ARBA00022692"/>
    </source>
</evidence>
<name>A0A541BP66_9NOCA</name>
<evidence type="ECO:0000256" key="5">
    <source>
        <dbReference type="SAM" id="Phobius"/>
    </source>
</evidence>
<dbReference type="InterPro" id="IPR036259">
    <property type="entry name" value="MFS_trans_sf"/>
</dbReference>
<feature type="transmembrane region" description="Helical" evidence="5">
    <location>
        <begin position="95"/>
        <end position="116"/>
    </location>
</feature>
<dbReference type="CDD" id="cd17355">
    <property type="entry name" value="MFS_YcxA_like"/>
    <property type="match status" value="1"/>
</dbReference>
<evidence type="ECO:0000313" key="8">
    <source>
        <dbReference type="Proteomes" id="UP000316256"/>
    </source>
</evidence>
<feature type="transmembrane region" description="Helical" evidence="5">
    <location>
        <begin position="345"/>
        <end position="367"/>
    </location>
</feature>
<dbReference type="Proteomes" id="UP000316256">
    <property type="component" value="Unassembled WGS sequence"/>
</dbReference>
<dbReference type="EMBL" id="VIGH01000002">
    <property type="protein sequence ID" value="TQF74127.1"/>
    <property type="molecule type" value="Genomic_DNA"/>
</dbReference>
<dbReference type="InterPro" id="IPR011701">
    <property type="entry name" value="MFS"/>
</dbReference>
<evidence type="ECO:0000259" key="6">
    <source>
        <dbReference type="PROSITE" id="PS50850"/>
    </source>
</evidence>
<dbReference type="PANTHER" id="PTHR11360">
    <property type="entry name" value="MONOCARBOXYLATE TRANSPORTER"/>
    <property type="match status" value="1"/>
</dbReference>
<evidence type="ECO:0000256" key="4">
    <source>
        <dbReference type="ARBA" id="ARBA00023136"/>
    </source>
</evidence>
<feature type="transmembrane region" description="Helical" evidence="5">
    <location>
        <begin position="411"/>
        <end position="430"/>
    </location>
</feature>
<accession>A0A541BP66</accession>
<dbReference type="SUPFAM" id="SSF103473">
    <property type="entry name" value="MFS general substrate transporter"/>
    <property type="match status" value="1"/>
</dbReference>
<dbReference type="AlphaFoldDB" id="A0A541BP66"/>
<reference evidence="7 8" key="1">
    <citation type="submission" date="2019-06" db="EMBL/GenBank/DDBJ databases">
        <title>Rhodococcus spaelei sp. nov., isolated from a cave.</title>
        <authorList>
            <person name="Lee S.D."/>
        </authorList>
    </citation>
    <scope>NUCLEOTIDE SEQUENCE [LARGE SCALE GENOMIC DNA]</scope>
    <source>
        <strain evidence="7 8">C9-5</strain>
    </source>
</reference>
<sequence>MTSVTSEMTATGPLAPIPTTRPRIHRAWIVAAVAFLALVGAASFRAAPSVLIEPLHEDFGWSRATISAAVSVNLALYGLTAPFAAALMERFGMRAVVSSALVLVATGSGLTVFMTAGWQLVLLWGVLVGLGTGSMALAFVATVTDRWFVARRGLVTGVLTAGGAAGQLVFLPVLAMLAERYDWQAVSLTVTVAALAVVPPVLLFLRNRPEDAGTTPYGAAPGYTPPVPATTTRGGAAGRAVGVLLTAARTRTFWLLAGTFAICGASTNGLIGTHFVPAAHDHGMPATAAASLLAVIGIFDMVGTIASGWFTDRFDSRRLLGAYYLLRGISLMFLPILFAESVHPPMLAFVIFYGLDWVATVPPTVALCRKHFGADAPIVFGWVLASHQIGAAAVAFLAGLVRDQFGGYDSAFYVAGALCALAAALSLAIGRRAAGHAE</sequence>